<evidence type="ECO:0000256" key="1">
    <source>
        <dbReference type="SAM" id="Phobius"/>
    </source>
</evidence>
<name>A0A2I1I3K2_9ACTO</name>
<dbReference type="OrthoDB" id="3261094at2"/>
<evidence type="ECO:0000313" key="3">
    <source>
        <dbReference type="Proteomes" id="UP000234545"/>
    </source>
</evidence>
<gene>
    <name evidence="2" type="ORF">CYJ25_08465</name>
</gene>
<dbReference type="InterPro" id="IPR022062">
    <property type="entry name" value="DUF3618"/>
</dbReference>
<dbReference type="RefSeq" id="WP_101628711.1">
    <property type="nucleotide sequence ID" value="NZ_JBCOMK010000042.1"/>
</dbReference>
<dbReference type="Pfam" id="PF12277">
    <property type="entry name" value="DUF3618"/>
    <property type="match status" value="1"/>
</dbReference>
<accession>A0A2I1I3K2</accession>
<keyword evidence="1" id="KW-0472">Membrane</keyword>
<dbReference type="AlphaFoldDB" id="A0A2I1I3K2"/>
<keyword evidence="1" id="KW-1133">Transmembrane helix</keyword>
<keyword evidence="1" id="KW-0812">Transmembrane</keyword>
<evidence type="ECO:0008006" key="4">
    <source>
        <dbReference type="Google" id="ProtNLM"/>
    </source>
</evidence>
<dbReference type="Proteomes" id="UP000234545">
    <property type="component" value="Unassembled WGS sequence"/>
</dbReference>
<feature type="transmembrane region" description="Helical" evidence="1">
    <location>
        <begin position="79"/>
        <end position="98"/>
    </location>
</feature>
<dbReference type="EMBL" id="PKKJ01000018">
    <property type="protein sequence ID" value="PKY65673.1"/>
    <property type="molecule type" value="Genomic_DNA"/>
</dbReference>
<reference evidence="2 3" key="1">
    <citation type="submission" date="2017-12" db="EMBL/GenBank/DDBJ databases">
        <title>Phylogenetic diversity of female urinary microbiome.</title>
        <authorList>
            <person name="Thomas-White K."/>
            <person name="Wolfe A.J."/>
        </authorList>
    </citation>
    <scope>NUCLEOTIDE SEQUENCE [LARGE SCALE GENOMIC DNA]</scope>
    <source>
        <strain evidence="2 3">UMB0250</strain>
    </source>
</reference>
<evidence type="ECO:0000313" key="2">
    <source>
        <dbReference type="EMBL" id="PKY65673.1"/>
    </source>
</evidence>
<sequence>MSDIKETSERTEAQILADLATTRAEMTATVDELFARVQPSYIMDQTKETAKAKFANFQTQAQITIQDAKDGEPEALKKVGIAAAGAATVVGLIVLNIIRKKH</sequence>
<comment type="caution">
    <text evidence="2">The sequence shown here is derived from an EMBL/GenBank/DDBJ whole genome shotgun (WGS) entry which is preliminary data.</text>
</comment>
<protein>
    <recommendedName>
        <fullName evidence="4">DUF3618 domain-containing protein</fullName>
    </recommendedName>
</protein>
<proteinExistence type="predicted"/>
<organism evidence="2 3">
    <name type="scientific">Schaalia turicensis</name>
    <dbReference type="NCBI Taxonomy" id="131111"/>
    <lineage>
        <taxon>Bacteria</taxon>
        <taxon>Bacillati</taxon>
        <taxon>Actinomycetota</taxon>
        <taxon>Actinomycetes</taxon>
        <taxon>Actinomycetales</taxon>
        <taxon>Actinomycetaceae</taxon>
        <taxon>Schaalia</taxon>
    </lineage>
</organism>